<name>A0A2A2F4D5_9GAMM</name>
<keyword evidence="2" id="KW-1185">Reference proteome</keyword>
<evidence type="ECO:0008006" key="3">
    <source>
        <dbReference type="Google" id="ProtNLM"/>
    </source>
</evidence>
<dbReference type="OrthoDB" id="6903337at2"/>
<dbReference type="EMBL" id="NSKD01000003">
    <property type="protein sequence ID" value="PAU80451.1"/>
    <property type="molecule type" value="Genomic_DNA"/>
</dbReference>
<evidence type="ECO:0000313" key="2">
    <source>
        <dbReference type="Proteomes" id="UP000218896"/>
    </source>
</evidence>
<dbReference type="Proteomes" id="UP000218896">
    <property type="component" value="Unassembled WGS sequence"/>
</dbReference>
<evidence type="ECO:0000313" key="1">
    <source>
        <dbReference type="EMBL" id="PAU80451.1"/>
    </source>
</evidence>
<accession>A0A2A2F4D5</accession>
<gene>
    <name evidence="1" type="ORF">CK501_08370</name>
</gene>
<dbReference type="RefSeq" id="WP_095617292.1">
    <property type="nucleotide sequence ID" value="NZ_NSKD01000003.1"/>
</dbReference>
<comment type="caution">
    <text evidence="1">The sequence shown here is derived from an EMBL/GenBank/DDBJ whole genome shotgun (WGS) entry which is preliminary data.</text>
</comment>
<organism evidence="1 2">
    <name type="scientific">Halovibrio salipaludis</name>
    <dbReference type="NCBI Taxonomy" id="2032626"/>
    <lineage>
        <taxon>Bacteria</taxon>
        <taxon>Pseudomonadati</taxon>
        <taxon>Pseudomonadota</taxon>
        <taxon>Gammaproteobacteria</taxon>
        <taxon>Oceanospirillales</taxon>
        <taxon>Halomonadaceae</taxon>
        <taxon>Halovibrio</taxon>
    </lineage>
</organism>
<reference evidence="1 2" key="1">
    <citation type="submission" date="2017-08" db="EMBL/GenBank/DDBJ databases">
        <title>Halovibrio sewagensis sp. nov., isolated from wastewater of high salinity.</title>
        <authorList>
            <person name="Dong X."/>
            <person name="Zhang G."/>
        </authorList>
    </citation>
    <scope>NUCLEOTIDE SEQUENCE [LARGE SCALE GENOMIC DNA]</scope>
    <source>
        <strain evidence="1 2">YL5-2</strain>
    </source>
</reference>
<dbReference type="AlphaFoldDB" id="A0A2A2F4D5"/>
<protein>
    <recommendedName>
        <fullName evidence="3">KilA-N DNA-binding domain-containing protein</fullName>
    </recommendedName>
</protein>
<sequence length="89" mass="10332">MTLEPIDYNGTPTLSFRQADEMNGFTKGTTFRLFKHSGDALQEGRDFFYFPASEYGEWIETLRAAGKVYRTSRHLVLLTREGYERLQSL</sequence>
<proteinExistence type="predicted"/>